<dbReference type="AlphaFoldDB" id="A0A285IFJ3"/>
<feature type="region of interest" description="Disordered" evidence="1">
    <location>
        <begin position="564"/>
        <end position="658"/>
    </location>
</feature>
<dbReference type="Proteomes" id="UP000219612">
    <property type="component" value="Unassembled WGS sequence"/>
</dbReference>
<keyword evidence="3" id="KW-1185">Reference proteome</keyword>
<evidence type="ECO:0000313" key="2">
    <source>
        <dbReference type="EMBL" id="SNY45856.1"/>
    </source>
</evidence>
<feature type="region of interest" description="Disordered" evidence="1">
    <location>
        <begin position="45"/>
        <end position="134"/>
    </location>
</feature>
<gene>
    <name evidence="2" type="ORF">SAMN05421748_107307</name>
</gene>
<feature type="compositionally biased region" description="Polar residues" evidence="1">
    <location>
        <begin position="978"/>
        <end position="991"/>
    </location>
</feature>
<sequence length="1206" mass="123617">MATATEKPADRTRPASTRQPAYDQFLQLLEDGDADDVADALLHLDEQRRRTLVPRIRATDPAARPQASARRRRPVPTGLAGHDPLSAAPGPSPAAVPGPSPAAAAGTAATAAPGPGATPAGRLRRPSTGDPDERVRREGALLVAGAGCLPTSDDVVAWLRSPRFKGDFPARTIAAIIRVLQAPGRPGLATVATDLAAQLKHRDHDRGEWSLTAAMLRAAGLPLPLTEPVLRGWVRQFSAATSPGALAARLAEDPWLETQLPALLATPKVATDLGDIWPAAVALLAAGKRIDRRELIALLVARLRSGDRGAALRPVLETFRHLDPTPAERAAHRADFLAMLTEPNGPVAELAQRVLRTLDEAGHLDADTVAAAMRAAFARTEKKLVRAQVAWLDRAISRHPSAAPALLEAATSVLDSDDPEVAERALRVVGHHSAGPDVLRPAAESLAGDLRRQADEIIGETSIPPGPRFPPSPMVYVPEPMPPAINSLPELTATLARTPLTPVDLERVLAAVTKFAARSRPDLAWALAPHTADKTSPLTDLIQALVPPELAEAAAAAAATAAAAQSSAGPAAPARRYAPLGARRPASPSAPPSPTRRAHPTTTPSHPNAFVTNATATPATASGQPNRFVTNTVGGSNPRVGNATGGPKPGAKEPNTFVTSTIGTPGAAAGRTNTFGTNALGTPGAGAGAGADKTNVFGTNALGTPGAGIGTGADKTNALGTNAIGAPGARAGKTNAIGTNAFGTPGAGIGTGGSNAFVPNAIEASGSAVGSHTFVTNAFGGFDPENDRRMSGARRSLPPPEEMVRLRIRELADQLARGEGPPALLATPATQDGHVDPARLLLRLASAERAGWQPGPHDLAQALLRLPRETPPTVLTAAARLNSTAGRRFAAWLRTGGLADPAITVVASPGGGPAQRGVAFAPVDASGLALPPGLLAAPGGRAYAAHSDGSCWPMILPSHREIIAAHVLHSRATERPSENTTENTPGESTASPVDATDVQRGAPAGADQRQANAADARRRVPGEVGRRDADGSSSRASGEEQREVAGGAGVGLLSSLARCSGPFGPAMALVLTQALTSGSESGRQDAVGAIAHLARCGGLDAGLLGRELALVLAARPDELHHTTDALADLARGGSQHAVWAIMHAVVPALLRLERPPAGLPDLLALATAVAAAINARAHLPEVAAAAALPERTRLKNEAARLARTLA</sequence>
<name>A0A285IFJ3_9ACTN</name>
<reference evidence="2 3" key="1">
    <citation type="submission" date="2017-09" db="EMBL/GenBank/DDBJ databases">
        <authorList>
            <person name="Ehlers B."/>
            <person name="Leendertz F.H."/>
        </authorList>
    </citation>
    <scope>NUCLEOTIDE SEQUENCE [LARGE SCALE GENOMIC DNA]</scope>
    <source>
        <strain evidence="2 3">CGMCC 4.6857</strain>
    </source>
</reference>
<protein>
    <submittedName>
        <fullName evidence="2">Uncharacterized protein</fullName>
    </submittedName>
</protein>
<feature type="compositionally biased region" description="Basic and acidic residues" evidence="1">
    <location>
        <begin position="1015"/>
        <end position="1030"/>
    </location>
</feature>
<accession>A0A285IFJ3</accession>
<organism evidence="2 3">
    <name type="scientific">Paractinoplanes atraurantiacus</name>
    <dbReference type="NCBI Taxonomy" id="1036182"/>
    <lineage>
        <taxon>Bacteria</taxon>
        <taxon>Bacillati</taxon>
        <taxon>Actinomycetota</taxon>
        <taxon>Actinomycetes</taxon>
        <taxon>Micromonosporales</taxon>
        <taxon>Micromonosporaceae</taxon>
        <taxon>Paractinoplanes</taxon>
    </lineage>
</organism>
<feature type="compositionally biased region" description="Polar residues" evidence="1">
    <location>
        <begin position="610"/>
        <end position="635"/>
    </location>
</feature>
<feature type="region of interest" description="Disordered" evidence="1">
    <location>
        <begin position="1"/>
        <end position="22"/>
    </location>
</feature>
<feature type="compositionally biased region" description="Low complexity" evidence="1">
    <location>
        <begin position="101"/>
        <end position="121"/>
    </location>
</feature>
<feature type="compositionally biased region" description="Low complexity" evidence="1">
    <location>
        <begin position="1002"/>
        <end position="1014"/>
    </location>
</feature>
<dbReference type="EMBL" id="OBDY01000007">
    <property type="protein sequence ID" value="SNY45856.1"/>
    <property type="molecule type" value="Genomic_DNA"/>
</dbReference>
<dbReference type="OrthoDB" id="3245799at2"/>
<evidence type="ECO:0000313" key="3">
    <source>
        <dbReference type="Proteomes" id="UP000219612"/>
    </source>
</evidence>
<feature type="compositionally biased region" description="Low complexity" evidence="1">
    <location>
        <begin position="564"/>
        <end position="587"/>
    </location>
</feature>
<dbReference type="RefSeq" id="WP_097321470.1">
    <property type="nucleotide sequence ID" value="NZ_OBDY01000007.1"/>
</dbReference>
<feature type="compositionally biased region" description="Pro residues" evidence="1">
    <location>
        <begin position="90"/>
        <end position="100"/>
    </location>
</feature>
<feature type="region of interest" description="Disordered" evidence="1">
    <location>
        <begin position="971"/>
        <end position="1044"/>
    </location>
</feature>
<evidence type="ECO:0000256" key="1">
    <source>
        <dbReference type="SAM" id="MobiDB-lite"/>
    </source>
</evidence>
<proteinExistence type="predicted"/>